<dbReference type="EMBL" id="JAOPJF010000025">
    <property type="protein sequence ID" value="KAK1145303.1"/>
    <property type="molecule type" value="Genomic_DNA"/>
</dbReference>
<evidence type="ECO:0000313" key="2">
    <source>
        <dbReference type="Proteomes" id="UP001177260"/>
    </source>
</evidence>
<keyword evidence="2" id="KW-1185">Reference proteome</keyword>
<comment type="caution">
    <text evidence="1">The sequence shown here is derived from an EMBL/GenBank/DDBJ whole genome shotgun (WGS) entry which is preliminary data.</text>
</comment>
<organism evidence="1 2">
    <name type="scientific">Aspergillus melleus</name>
    <dbReference type="NCBI Taxonomy" id="138277"/>
    <lineage>
        <taxon>Eukaryota</taxon>
        <taxon>Fungi</taxon>
        <taxon>Dikarya</taxon>
        <taxon>Ascomycota</taxon>
        <taxon>Pezizomycotina</taxon>
        <taxon>Eurotiomycetes</taxon>
        <taxon>Eurotiomycetidae</taxon>
        <taxon>Eurotiales</taxon>
        <taxon>Aspergillaceae</taxon>
        <taxon>Aspergillus</taxon>
        <taxon>Aspergillus subgen. Circumdati</taxon>
    </lineage>
</organism>
<sequence>MLKQTFPSDRGSHDDYLNDNSVLIIDEAQNTYQDEDFWNDRVTLTPQKDPGSPDVGLFYSRTEFDEVVSLASHWNFNEMTAYNDEAKDYLYNLTNGHPGCLDAVMEFIFKEYRSEFKHDDRFVLNEQSLIDVIESDDAATIEGLESSTVSRCFPATASPACAKLLCEVAIHERLEWDSKNMAMVECYQRGWVHRMRIPEQDRHLTLDMCVLPSRLHERYIEYIIGDRTRSVPARFSDLNTLCIEILKTFSKSRLKNSIVGKTLSTAAQPRPLEAQYQDEYYKGFCGLVGKGVPISSEWSRSSAGRVDFWIPGKKWAIELLRDHDNIGGHIGRFKEHGTYHPWLKKREVLDWIVIDCATTLPPPTLYKENIIYAIFTVDYKSLRILDRNKNQLCETISLQN</sequence>
<gene>
    <name evidence="1" type="ORF">N8T08_004464</name>
</gene>
<evidence type="ECO:0000313" key="1">
    <source>
        <dbReference type="EMBL" id="KAK1145303.1"/>
    </source>
</evidence>
<proteinExistence type="predicted"/>
<name>A0ACC3B502_9EURO</name>
<protein>
    <submittedName>
        <fullName evidence="1">Uncharacterized protein</fullName>
    </submittedName>
</protein>
<dbReference type="Proteomes" id="UP001177260">
    <property type="component" value="Unassembled WGS sequence"/>
</dbReference>
<reference evidence="1 2" key="1">
    <citation type="journal article" date="2023" name="ACS Omega">
        <title>Identification of the Neoaspergillic Acid Biosynthesis Gene Cluster by Establishing an In Vitro CRISPR-Ribonucleoprotein Genetic System in Aspergillus melleus.</title>
        <authorList>
            <person name="Yuan B."/>
            <person name="Grau M.F."/>
            <person name="Murata R.M."/>
            <person name="Torok T."/>
            <person name="Venkateswaran K."/>
            <person name="Stajich J.E."/>
            <person name="Wang C.C.C."/>
        </authorList>
    </citation>
    <scope>NUCLEOTIDE SEQUENCE [LARGE SCALE GENOMIC DNA]</scope>
    <source>
        <strain evidence="1 2">IMV 1140</strain>
    </source>
</reference>
<accession>A0ACC3B502</accession>